<dbReference type="Proteomes" id="UP000076643">
    <property type="component" value="Unassembled WGS sequence"/>
</dbReference>
<keyword evidence="1" id="KW-0812">Transmembrane</keyword>
<evidence type="ECO:0000313" key="2">
    <source>
        <dbReference type="EMBL" id="KZN35785.1"/>
    </source>
</evidence>
<sequence length="199" mass="23208">MIYLVTTVVLMLCSAILFIPKFRSFTQRNELASNFALTLIATLIGVLLAIAISNYDADEKERRDLVKLLYAAEAVVKESQAYSIELFKHYKQHALDTNSIEEKKQFFEKNPLVYPEYLDALMSQHIFIKNLSQESLTELSERLIIMKRAQTVMPRLFIQSTSYVSYILEQERRYQKQEITLIELEALLDIREEQLDDSV</sequence>
<comment type="caution">
    <text evidence="2">The sequence shown here is derived from an EMBL/GenBank/DDBJ whole genome shotgun (WGS) entry which is preliminary data.</text>
</comment>
<proteinExistence type="predicted"/>
<feature type="transmembrane region" description="Helical" evidence="1">
    <location>
        <begin position="34"/>
        <end position="55"/>
    </location>
</feature>
<keyword evidence="1" id="KW-1133">Transmembrane helix</keyword>
<dbReference type="RefSeq" id="WP_063357999.1">
    <property type="nucleotide sequence ID" value="NZ_AQHB01000049.1"/>
</dbReference>
<gene>
    <name evidence="2" type="ORF">N475_18280</name>
</gene>
<accession>A0A166W6A2</accession>
<reference evidence="2 3" key="1">
    <citation type="submission" date="2013-07" db="EMBL/GenBank/DDBJ databases">
        <title>Comparative Genomic and Metabolomic Analysis of Twelve Strains of Pseudoalteromonas luteoviolacea.</title>
        <authorList>
            <person name="Vynne N.G."/>
            <person name="Mansson M."/>
            <person name="Gram L."/>
        </authorList>
    </citation>
    <scope>NUCLEOTIDE SEQUENCE [LARGE SCALE GENOMIC DNA]</scope>
    <source>
        <strain evidence="2 3">DSM 6061</strain>
    </source>
</reference>
<name>A0A166W6A2_9GAMM</name>
<dbReference type="PATRIC" id="fig|1365250.3.peg.3253"/>
<keyword evidence="3" id="KW-1185">Reference proteome</keyword>
<dbReference type="AlphaFoldDB" id="A0A166W6A2"/>
<dbReference type="EMBL" id="AUYB01000111">
    <property type="protein sequence ID" value="KZN35785.1"/>
    <property type="molecule type" value="Genomic_DNA"/>
</dbReference>
<evidence type="ECO:0000256" key="1">
    <source>
        <dbReference type="SAM" id="Phobius"/>
    </source>
</evidence>
<keyword evidence="1" id="KW-0472">Membrane</keyword>
<evidence type="ECO:0000313" key="3">
    <source>
        <dbReference type="Proteomes" id="UP000076643"/>
    </source>
</evidence>
<organism evidence="2 3">
    <name type="scientific">Pseudoalteromonas luteoviolacea DSM 6061</name>
    <dbReference type="NCBI Taxonomy" id="1365250"/>
    <lineage>
        <taxon>Bacteria</taxon>
        <taxon>Pseudomonadati</taxon>
        <taxon>Pseudomonadota</taxon>
        <taxon>Gammaproteobacteria</taxon>
        <taxon>Alteromonadales</taxon>
        <taxon>Pseudoalteromonadaceae</taxon>
        <taxon>Pseudoalteromonas</taxon>
    </lineage>
</organism>
<protein>
    <submittedName>
        <fullName evidence="2">Uncharacterized protein</fullName>
    </submittedName>
</protein>